<dbReference type="EMBL" id="GL732559">
    <property type="protein sequence ID" value="EFX78056.1"/>
    <property type="molecule type" value="Genomic_DNA"/>
</dbReference>
<keyword evidence="3" id="KW-1185">Reference proteome</keyword>
<dbReference type="OrthoDB" id="10645978at2759"/>
<dbReference type="Proteomes" id="UP000000305">
    <property type="component" value="Unassembled WGS sequence"/>
</dbReference>
<feature type="region of interest" description="Disordered" evidence="1">
    <location>
        <begin position="111"/>
        <end position="130"/>
    </location>
</feature>
<evidence type="ECO:0000313" key="2">
    <source>
        <dbReference type="EMBL" id="EFX78056.1"/>
    </source>
</evidence>
<dbReference type="KEGG" id="dpx:DAPPUDRAFT_246732"/>
<gene>
    <name evidence="2" type="ORF">DAPPUDRAFT_246732</name>
</gene>
<feature type="compositionally biased region" description="Polar residues" evidence="1">
    <location>
        <begin position="185"/>
        <end position="195"/>
    </location>
</feature>
<sequence length="257" mass="28475">MFNKRTLNLFSLWARYMEHEFYLHSVSTMELLDEIVQELKSTFPAHVADHPFNNDVDDFNITEAEAVQFNLANIPRAHSGASGLARQISSVPVATSRQKLVKADYFKDLQQGSGSAGTDPSKEQQLPKGQHLAAPVGISPLLKRIAKELSAITGNEVVPVVKDFPVNPDVPSGPRYHEDEADLLSSPQPGPVNSQTLEPIEIEEVKLEIHPSQDEQLIADVDLGDKLTRQAEGEDQSLSHRLSQDVAEVHQMKDQKD</sequence>
<dbReference type="HOGENOM" id="CLU_1082837_0_0_1"/>
<name>E9GR47_DAPPU</name>
<evidence type="ECO:0000313" key="3">
    <source>
        <dbReference type="Proteomes" id="UP000000305"/>
    </source>
</evidence>
<dbReference type="AlphaFoldDB" id="E9GR47"/>
<proteinExistence type="predicted"/>
<dbReference type="InParanoid" id="E9GR47"/>
<organism evidence="2 3">
    <name type="scientific">Daphnia pulex</name>
    <name type="common">Water flea</name>
    <dbReference type="NCBI Taxonomy" id="6669"/>
    <lineage>
        <taxon>Eukaryota</taxon>
        <taxon>Metazoa</taxon>
        <taxon>Ecdysozoa</taxon>
        <taxon>Arthropoda</taxon>
        <taxon>Crustacea</taxon>
        <taxon>Branchiopoda</taxon>
        <taxon>Diplostraca</taxon>
        <taxon>Cladocera</taxon>
        <taxon>Anomopoda</taxon>
        <taxon>Daphniidae</taxon>
        <taxon>Daphnia</taxon>
    </lineage>
</organism>
<feature type="region of interest" description="Disordered" evidence="1">
    <location>
        <begin position="164"/>
        <end position="195"/>
    </location>
</feature>
<accession>E9GR47</accession>
<protein>
    <submittedName>
        <fullName evidence="2">Uncharacterized protein</fullName>
    </submittedName>
</protein>
<feature type="region of interest" description="Disordered" evidence="1">
    <location>
        <begin position="228"/>
        <end position="257"/>
    </location>
</feature>
<feature type="compositionally biased region" description="Basic and acidic residues" evidence="1">
    <location>
        <begin position="247"/>
        <end position="257"/>
    </location>
</feature>
<evidence type="ECO:0000256" key="1">
    <source>
        <dbReference type="SAM" id="MobiDB-lite"/>
    </source>
</evidence>
<reference evidence="2 3" key="1">
    <citation type="journal article" date="2011" name="Science">
        <title>The ecoresponsive genome of Daphnia pulex.</title>
        <authorList>
            <person name="Colbourne J.K."/>
            <person name="Pfrender M.E."/>
            <person name="Gilbert D."/>
            <person name="Thomas W.K."/>
            <person name="Tucker A."/>
            <person name="Oakley T.H."/>
            <person name="Tokishita S."/>
            <person name="Aerts A."/>
            <person name="Arnold G.J."/>
            <person name="Basu M.K."/>
            <person name="Bauer D.J."/>
            <person name="Caceres C.E."/>
            <person name="Carmel L."/>
            <person name="Casola C."/>
            <person name="Choi J.H."/>
            <person name="Detter J.C."/>
            <person name="Dong Q."/>
            <person name="Dusheyko S."/>
            <person name="Eads B.D."/>
            <person name="Frohlich T."/>
            <person name="Geiler-Samerotte K.A."/>
            <person name="Gerlach D."/>
            <person name="Hatcher P."/>
            <person name="Jogdeo S."/>
            <person name="Krijgsveld J."/>
            <person name="Kriventseva E.V."/>
            <person name="Kultz D."/>
            <person name="Laforsch C."/>
            <person name="Lindquist E."/>
            <person name="Lopez J."/>
            <person name="Manak J.R."/>
            <person name="Muller J."/>
            <person name="Pangilinan J."/>
            <person name="Patwardhan R.P."/>
            <person name="Pitluck S."/>
            <person name="Pritham E.J."/>
            <person name="Rechtsteiner A."/>
            <person name="Rho M."/>
            <person name="Rogozin I.B."/>
            <person name="Sakarya O."/>
            <person name="Salamov A."/>
            <person name="Schaack S."/>
            <person name="Shapiro H."/>
            <person name="Shiga Y."/>
            <person name="Skalitzky C."/>
            <person name="Smith Z."/>
            <person name="Souvorov A."/>
            <person name="Sung W."/>
            <person name="Tang Z."/>
            <person name="Tsuchiya D."/>
            <person name="Tu H."/>
            <person name="Vos H."/>
            <person name="Wang M."/>
            <person name="Wolf Y.I."/>
            <person name="Yamagata H."/>
            <person name="Yamada T."/>
            <person name="Ye Y."/>
            <person name="Shaw J.R."/>
            <person name="Andrews J."/>
            <person name="Crease T.J."/>
            <person name="Tang H."/>
            <person name="Lucas S.M."/>
            <person name="Robertson H.M."/>
            <person name="Bork P."/>
            <person name="Koonin E.V."/>
            <person name="Zdobnov E.M."/>
            <person name="Grigoriev I.V."/>
            <person name="Lynch M."/>
            <person name="Boore J.L."/>
        </authorList>
    </citation>
    <scope>NUCLEOTIDE SEQUENCE [LARGE SCALE GENOMIC DNA]</scope>
</reference>